<accession>A0A7X0JSY9</accession>
<dbReference type="Proteomes" id="UP000528457">
    <property type="component" value="Unassembled WGS sequence"/>
</dbReference>
<dbReference type="EMBL" id="JACHHT010000002">
    <property type="protein sequence ID" value="MBB6521705.1"/>
    <property type="molecule type" value="Genomic_DNA"/>
</dbReference>
<dbReference type="GO" id="GO:0005960">
    <property type="term" value="C:glycine cleavage complex"/>
    <property type="evidence" value="ECO:0007669"/>
    <property type="project" value="TreeGrafter"/>
</dbReference>
<evidence type="ECO:0000256" key="1">
    <source>
        <dbReference type="ARBA" id="ARBA00001933"/>
    </source>
</evidence>
<comment type="similarity">
    <text evidence="3 8">Belongs to the GcvP family.</text>
</comment>
<dbReference type="GO" id="GO:0004375">
    <property type="term" value="F:glycine dehydrogenase (decarboxylating) activity"/>
    <property type="evidence" value="ECO:0007669"/>
    <property type="project" value="UniProtKB-EC"/>
</dbReference>
<dbReference type="RefSeq" id="WP_166844690.1">
    <property type="nucleotide sequence ID" value="NZ_JAAONY010000002.1"/>
</dbReference>
<dbReference type="InterPro" id="IPR003437">
    <property type="entry name" value="GcvP"/>
</dbReference>
<dbReference type="PANTHER" id="PTHR11773:SF1">
    <property type="entry name" value="GLYCINE DEHYDROGENASE (DECARBOXYLATING), MITOCHONDRIAL"/>
    <property type="match status" value="1"/>
</dbReference>
<sequence length="956" mass="104754">MLQSKKTIKELENSAEFISRHIGVNSDDQKQMLAYLGYDSMSAFIQAVVPDNIRSNGLPGLAGPSSEAAALAELKSTASKNQKFRSLIGQGYYDSQLPSVILRNLLENPAWYTAYTPYQPEISQGRLEALFNFQTLITELTGMEIANASMLDESTAAAEAMTLCQRMSKSKSRRFLVDEECLPQTIDILQTRAEPLDIELLIGDPLELGAHEDVFGVLLQYPAANGDLRDYSGLIDRIHEAKGLVAFAADPLSLLLLKSPGELGADVVIGSAQRFGVPLGFGGPHAAYMATKQAFKRSLPGRLVGSSVDSNGKPAYRLALQTREQHIRREKATSNICTAQVLLAVIASMYASYHGPDGLRKIAERVHRLSTVFALGLRQLGFEVKNKSWFDTITVLSNEQTSEIVQRAREAGINLRLIDGQQVGVSFDELSSRREVSKLWRIFNPDLDVNFDELDAQSSYVIPGNLLRNDAILTQEAFNAYHSETQMLRYLRELSDRDIALDRAMIPLGSCTMKLNASSEMLPISWPEFANVHPFVPLDQAEGYLQMIGELEDMLCEITGYDAVSLQPNSGAQGEYAGLLAVRAYHESRGEGQRDVCLIPSSAHGTNPASAQMCGMKVVVVKCDDAGNIDMLDLQEKAERHSNDLAAIMVTYPSTHGVFEESIVEVAELIHRHGGQVYVDGANLNAMVGLCQPGKFGGDVSHLNLHKTFCIPHGGGGPGVGPIGVKEHLEPFLPGHRSLSGNAQGAAVSAAPWGSASILPITWMYIRMMGASGLQQATEAAILNANYLSKRLAEHYPILYTGRNGLVAHECIVDLRPIKESSGISVDDVAKRLIDYGFHAPTMSFPVSGTLMIEPTESESKWELDRFCEAMSRIREEIHAVEDGVYSLEDNPLVHAPHTAESMLLGDWQHAYSQGLAAYPVDSLLRQKYWPPVGRVDNVYGDKHLVCSCPPMSDYE</sequence>
<feature type="domain" description="Glycine cleavage system P-protein N-terminal" evidence="10">
    <location>
        <begin position="20"/>
        <end position="443"/>
    </location>
</feature>
<evidence type="ECO:0000256" key="9">
    <source>
        <dbReference type="PIRSR" id="PIRSR603437-50"/>
    </source>
</evidence>
<keyword evidence="6 8" id="KW-0560">Oxidoreductase</keyword>
<dbReference type="FunFam" id="3.40.640.10:FF:000007">
    <property type="entry name" value="glycine dehydrogenase (Decarboxylating), mitochondrial"/>
    <property type="match status" value="1"/>
</dbReference>
<feature type="modified residue" description="N6-(pyridoxal phosphate)lysine" evidence="8 9">
    <location>
        <position position="707"/>
    </location>
</feature>
<dbReference type="GO" id="GO:0016594">
    <property type="term" value="F:glycine binding"/>
    <property type="evidence" value="ECO:0007669"/>
    <property type="project" value="TreeGrafter"/>
</dbReference>
<dbReference type="InterPro" id="IPR049316">
    <property type="entry name" value="GDC-P_C"/>
</dbReference>
<dbReference type="GO" id="GO:0005829">
    <property type="term" value="C:cytosol"/>
    <property type="evidence" value="ECO:0007669"/>
    <property type="project" value="TreeGrafter"/>
</dbReference>
<evidence type="ECO:0000256" key="4">
    <source>
        <dbReference type="ARBA" id="ARBA00011690"/>
    </source>
</evidence>
<dbReference type="PANTHER" id="PTHR11773">
    <property type="entry name" value="GLYCINE DEHYDROGENASE, DECARBOXYLATING"/>
    <property type="match status" value="1"/>
</dbReference>
<comment type="subunit">
    <text evidence="4 8">The glycine cleavage system is composed of four proteins: P, T, L and H.</text>
</comment>
<keyword evidence="13" id="KW-1185">Reference proteome</keyword>
<comment type="function">
    <text evidence="2 8">The glycine cleavage system catalyzes the degradation of glycine. The P protein binds the alpha-amino group of glycine through its pyridoxal phosphate cofactor; CO(2) is released and the remaining methylamine moiety is then transferred to the lipoamide cofactor of the H protein.</text>
</comment>
<comment type="caution">
    <text evidence="12">The sequence shown here is derived from an EMBL/GenBank/DDBJ whole genome shotgun (WGS) entry which is preliminary data.</text>
</comment>
<evidence type="ECO:0000313" key="13">
    <source>
        <dbReference type="Proteomes" id="UP000528457"/>
    </source>
</evidence>
<dbReference type="Pfam" id="PF02347">
    <property type="entry name" value="GDC-P"/>
    <property type="match status" value="2"/>
</dbReference>
<dbReference type="GO" id="GO:0019464">
    <property type="term" value="P:glycine decarboxylation via glycine cleavage system"/>
    <property type="evidence" value="ECO:0007669"/>
    <property type="project" value="UniProtKB-UniRule"/>
</dbReference>
<evidence type="ECO:0000256" key="2">
    <source>
        <dbReference type="ARBA" id="ARBA00003788"/>
    </source>
</evidence>
<dbReference type="NCBIfam" id="NF003346">
    <property type="entry name" value="PRK04366.1"/>
    <property type="match status" value="1"/>
</dbReference>
<feature type="domain" description="Glycine dehydrogenase C-terminal" evidence="11">
    <location>
        <begin position="777"/>
        <end position="898"/>
    </location>
</feature>
<dbReference type="Gene3D" id="3.40.640.10">
    <property type="entry name" value="Type I PLP-dependent aspartate aminotransferase-like (Major domain)"/>
    <property type="match status" value="2"/>
</dbReference>
<evidence type="ECO:0000313" key="12">
    <source>
        <dbReference type="EMBL" id="MBB6521705.1"/>
    </source>
</evidence>
<dbReference type="Pfam" id="PF21478">
    <property type="entry name" value="GcvP2_C"/>
    <property type="match status" value="1"/>
</dbReference>
<feature type="domain" description="Glycine cleavage system P-protein N-terminal" evidence="10">
    <location>
        <begin position="451"/>
        <end position="735"/>
    </location>
</feature>
<proteinExistence type="inferred from homology"/>
<dbReference type="SUPFAM" id="SSF53383">
    <property type="entry name" value="PLP-dependent transferases"/>
    <property type="match status" value="2"/>
</dbReference>
<evidence type="ECO:0000256" key="7">
    <source>
        <dbReference type="ARBA" id="ARBA00049026"/>
    </source>
</evidence>
<protein>
    <recommendedName>
        <fullName evidence="8">Glycine dehydrogenase (decarboxylating)</fullName>
        <ecNumber evidence="8">1.4.4.2</ecNumber>
    </recommendedName>
    <alternativeName>
        <fullName evidence="8">Glycine cleavage system P-protein</fullName>
    </alternativeName>
    <alternativeName>
        <fullName evidence="8">Glycine decarboxylase</fullName>
    </alternativeName>
    <alternativeName>
        <fullName evidence="8">Glycine dehydrogenase (aminomethyl-transferring)</fullName>
    </alternativeName>
</protein>
<dbReference type="InterPro" id="IPR015424">
    <property type="entry name" value="PyrdxlP-dep_Trfase"/>
</dbReference>
<dbReference type="EC" id="1.4.4.2" evidence="8"/>
<name>A0A7X0JSY9_9GAMM</name>
<dbReference type="FunFam" id="3.40.640.10:FF:000005">
    <property type="entry name" value="Glycine dehydrogenase (decarboxylating), mitochondrial"/>
    <property type="match status" value="1"/>
</dbReference>
<gene>
    <name evidence="8" type="primary">gcvP</name>
    <name evidence="12" type="ORF">HNR48_001990</name>
</gene>
<dbReference type="FunFam" id="3.90.1150.10:FF:000007">
    <property type="entry name" value="Glycine dehydrogenase (decarboxylating), mitochondrial"/>
    <property type="match status" value="1"/>
</dbReference>
<dbReference type="InterPro" id="IPR020581">
    <property type="entry name" value="GDC_P"/>
</dbReference>
<comment type="catalytic activity">
    <reaction evidence="7 8">
        <text>N(6)-[(R)-lipoyl]-L-lysyl-[glycine-cleavage complex H protein] + glycine + H(+) = N(6)-[(R)-S(8)-aminomethyldihydrolipoyl]-L-lysyl-[glycine-cleavage complex H protein] + CO2</text>
        <dbReference type="Rhea" id="RHEA:24304"/>
        <dbReference type="Rhea" id="RHEA-COMP:10494"/>
        <dbReference type="Rhea" id="RHEA-COMP:10495"/>
        <dbReference type="ChEBI" id="CHEBI:15378"/>
        <dbReference type="ChEBI" id="CHEBI:16526"/>
        <dbReference type="ChEBI" id="CHEBI:57305"/>
        <dbReference type="ChEBI" id="CHEBI:83099"/>
        <dbReference type="ChEBI" id="CHEBI:83143"/>
        <dbReference type="EC" id="1.4.4.2"/>
    </reaction>
</comment>
<evidence type="ECO:0000256" key="5">
    <source>
        <dbReference type="ARBA" id="ARBA00022898"/>
    </source>
</evidence>
<evidence type="ECO:0000256" key="8">
    <source>
        <dbReference type="HAMAP-Rule" id="MF_00711"/>
    </source>
</evidence>
<dbReference type="InterPro" id="IPR049315">
    <property type="entry name" value="GDC-P_N"/>
</dbReference>
<dbReference type="InterPro" id="IPR015422">
    <property type="entry name" value="PyrdxlP-dep_Trfase_small"/>
</dbReference>
<dbReference type="GO" id="GO:0030170">
    <property type="term" value="F:pyridoxal phosphate binding"/>
    <property type="evidence" value="ECO:0007669"/>
    <property type="project" value="TreeGrafter"/>
</dbReference>
<dbReference type="CDD" id="cd00613">
    <property type="entry name" value="GDC-P"/>
    <property type="match status" value="2"/>
</dbReference>
<evidence type="ECO:0000256" key="3">
    <source>
        <dbReference type="ARBA" id="ARBA00010756"/>
    </source>
</evidence>
<keyword evidence="5 8" id="KW-0663">Pyridoxal phosphate</keyword>
<dbReference type="InParanoid" id="A0A7X0JSY9"/>
<organism evidence="12 13">
    <name type="scientific">Pseudoteredinibacter isoporae</name>
    <dbReference type="NCBI Taxonomy" id="570281"/>
    <lineage>
        <taxon>Bacteria</taxon>
        <taxon>Pseudomonadati</taxon>
        <taxon>Pseudomonadota</taxon>
        <taxon>Gammaproteobacteria</taxon>
        <taxon>Cellvibrionales</taxon>
        <taxon>Cellvibrionaceae</taxon>
        <taxon>Pseudoteredinibacter</taxon>
    </lineage>
</organism>
<reference evidence="12 13" key="1">
    <citation type="submission" date="2020-08" db="EMBL/GenBank/DDBJ databases">
        <title>Genomic Encyclopedia of Type Strains, Phase IV (KMG-IV): sequencing the most valuable type-strain genomes for metagenomic binning, comparative biology and taxonomic classification.</title>
        <authorList>
            <person name="Goeker M."/>
        </authorList>
    </citation>
    <scope>NUCLEOTIDE SEQUENCE [LARGE SCALE GENOMIC DNA]</scope>
    <source>
        <strain evidence="12 13">DSM 22368</strain>
    </source>
</reference>
<dbReference type="Gene3D" id="3.90.1150.10">
    <property type="entry name" value="Aspartate Aminotransferase, domain 1"/>
    <property type="match status" value="2"/>
</dbReference>
<evidence type="ECO:0000259" key="10">
    <source>
        <dbReference type="Pfam" id="PF02347"/>
    </source>
</evidence>
<dbReference type="InterPro" id="IPR015421">
    <property type="entry name" value="PyrdxlP-dep_Trfase_major"/>
</dbReference>
<comment type="cofactor">
    <cofactor evidence="1 8 9">
        <name>pyridoxal 5'-phosphate</name>
        <dbReference type="ChEBI" id="CHEBI:597326"/>
    </cofactor>
</comment>
<dbReference type="HAMAP" id="MF_00711">
    <property type="entry name" value="GcvP"/>
    <property type="match status" value="1"/>
</dbReference>
<dbReference type="NCBIfam" id="TIGR00461">
    <property type="entry name" value="gcvP"/>
    <property type="match status" value="1"/>
</dbReference>
<evidence type="ECO:0000256" key="6">
    <source>
        <dbReference type="ARBA" id="ARBA00023002"/>
    </source>
</evidence>
<evidence type="ECO:0000259" key="11">
    <source>
        <dbReference type="Pfam" id="PF21478"/>
    </source>
</evidence>
<dbReference type="AlphaFoldDB" id="A0A7X0JSY9"/>